<feature type="region of interest" description="Disordered" evidence="1">
    <location>
        <begin position="90"/>
        <end position="113"/>
    </location>
</feature>
<reference evidence="2" key="1">
    <citation type="submission" date="2020-05" db="EMBL/GenBank/DDBJ databases">
        <authorList>
            <person name="Chiriac C."/>
            <person name="Salcher M."/>
            <person name="Ghai R."/>
            <person name="Kavagutti S V."/>
        </authorList>
    </citation>
    <scope>NUCLEOTIDE SEQUENCE</scope>
</reference>
<dbReference type="AlphaFoldDB" id="A0A6J7LNB5"/>
<dbReference type="EMBL" id="CAFBNE010000182">
    <property type="protein sequence ID" value="CAB4969866.1"/>
    <property type="molecule type" value="Genomic_DNA"/>
</dbReference>
<evidence type="ECO:0000256" key="1">
    <source>
        <dbReference type="SAM" id="MobiDB-lite"/>
    </source>
</evidence>
<accession>A0A6J7LNB5</accession>
<feature type="region of interest" description="Disordered" evidence="1">
    <location>
        <begin position="26"/>
        <end position="45"/>
    </location>
</feature>
<proteinExistence type="predicted"/>
<feature type="region of interest" description="Disordered" evidence="1">
    <location>
        <begin position="1"/>
        <end position="20"/>
    </location>
</feature>
<evidence type="ECO:0000313" key="2">
    <source>
        <dbReference type="EMBL" id="CAB4969866.1"/>
    </source>
</evidence>
<sequence length="113" mass="11875">MGDDVDRVGQPHNRVADELTRTVPGDLAAPVDVDDGGSVEGPLMRLGAPAGRVDRRVLEEEDGVRDLACDDLRVDLALHLPGGQVFDGVAPEADLPDFEAESRGSGHAPSLDP</sequence>
<gene>
    <name evidence="2" type="ORF">UFOPK3772_03282</name>
</gene>
<organism evidence="2">
    <name type="scientific">freshwater metagenome</name>
    <dbReference type="NCBI Taxonomy" id="449393"/>
    <lineage>
        <taxon>unclassified sequences</taxon>
        <taxon>metagenomes</taxon>
        <taxon>ecological metagenomes</taxon>
    </lineage>
</organism>
<protein>
    <submittedName>
        <fullName evidence="2">Unannotated protein</fullName>
    </submittedName>
</protein>
<name>A0A6J7LNB5_9ZZZZ</name>